<keyword evidence="3" id="KW-0804">Transcription</keyword>
<evidence type="ECO:0000313" key="7">
    <source>
        <dbReference type="Proteomes" id="UP000326198"/>
    </source>
</evidence>
<proteinExistence type="predicted"/>
<dbReference type="Pfam" id="PF11951">
    <property type="entry name" value="Fungal_trans_2"/>
    <property type="match status" value="1"/>
</dbReference>
<dbReference type="EMBL" id="ML736382">
    <property type="protein sequence ID" value="KAE8372000.1"/>
    <property type="molecule type" value="Genomic_DNA"/>
</dbReference>
<dbReference type="GO" id="GO:0001228">
    <property type="term" value="F:DNA-binding transcription activator activity, RNA polymerase II-specific"/>
    <property type="evidence" value="ECO:0007669"/>
    <property type="project" value="TreeGrafter"/>
</dbReference>
<dbReference type="CDD" id="cd00067">
    <property type="entry name" value="GAL4"/>
    <property type="match status" value="1"/>
</dbReference>
<dbReference type="GO" id="GO:0008270">
    <property type="term" value="F:zinc ion binding"/>
    <property type="evidence" value="ECO:0007669"/>
    <property type="project" value="InterPro"/>
</dbReference>
<dbReference type="OrthoDB" id="4937900at2759"/>
<sequence>MPSRRAHQKSRLGCVGCKRRRVKCDELQPKCSNCLRRHSQCEYDSAFPILWVPGAAPPQQSMAANATRLHQSSVSVATEDRDLVLPRKCNSLNAAATPPGSLNLIDLELLMHWRDTTYEIFCRNSHTRDIWQSLVPQEALKEPFLMHGVLALSAVHLARTRNKDPMSLYINTAVSHQNQALALFRPSLDNINESNARAMFAFASIVTVYSIAFPQAPGSLDPQRAIDDLCQVIVFARGVQQILVKAADYLQDSIFKPLLQWGDLEKRLPEEAHVAFKNLCEVIHDLGADNARYSYLATIDCIQDSLAEVCGGFGAVAAATKVAIRMPPTFILLVRQYDPLALVILGYYCTVLHRLRHNWCIEDKGAQIARAVWSILAEQWKHLMYWVMQDIFGPHFLTRLGTE</sequence>
<reference evidence="6 7" key="1">
    <citation type="submission" date="2019-04" db="EMBL/GenBank/DDBJ databases">
        <title>Friends and foes A comparative genomics studyof 23 Aspergillus species from section Flavi.</title>
        <authorList>
            <consortium name="DOE Joint Genome Institute"/>
            <person name="Kjaerbolling I."/>
            <person name="Vesth T."/>
            <person name="Frisvad J.C."/>
            <person name="Nybo J.L."/>
            <person name="Theobald S."/>
            <person name="Kildgaard S."/>
            <person name="Isbrandt T."/>
            <person name="Kuo A."/>
            <person name="Sato A."/>
            <person name="Lyhne E.K."/>
            <person name="Kogle M.E."/>
            <person name="Wiebenga A."/>
            <person name="Kun R.S."/>
            <person name="Lubbers R.J."/>
            <person name="Makela M.R."/>
            <person name="Barry K."/>
            <person name="Chovatia M."/>
            <person name="Clum A."/>
            <person name="Daum C."/>
            <person name="Haridas S."/>
            <person name="He G."/>
            <person name="LaButti K."/>
            <person name="Lipzen A."/>
            <person name="Mondo S."/>
            <person name="Riley R."/>
            <person name="Salamov A."/>
            <person name="Simmons B.A."/>
            <person name="Magnuson J.K."/>
            <person name="Henrissat B."/>
            <person name="Mortensen U.H."/>
            <person name="Larsen T.O."/>
            <person name="Devries R.P."/>
            <person name="Grigoriev I.V."/>
            <person name="Machida M."/>
            <person name="Baker S.E."/>
            <person name="Andersen M.R."/>
        </authorList>
    </citation>
    <scope>NUCLEOTIDE SEQUENCE [LARGE SCALE GENOMIC DNA]</scope>
    <source>
        <strain evidence="6 7">IBT 29228</strain>
    </source>
</reference>
<dbReference type="Proteomes" id="UP000326198">
    <property type="component" value="Unassembled WGS sequence"/>
</dbReference>
<evidence type="ECO:0000259" key="5">
    <source>
        <dbReference type="PROSITE" id="PS50048"/>
    </source>
</evidence>
<dbReference type="Pfam" id="PF00172">
    <property type="entry name" value="Zn_clus"/>
    <property type="match status" value="1"/>
</dbReference>
<evidence type="ECO:0000256" key="2">
    <source>
        <dbReference type="ARBA" id="ARBA00023125"/>
    </source>
</evidence>
<dbReference type="InterPro" id="IPR036864">
    <property type="entry name" value="Zn2-C6_fun-type_DNA-bd_sf"/>
</dbReference>
<keyword evidence="7" id="KW-1185">Reference proteome</keyword>
<dbReference type="Gene3D" id="4.10.240.10">
    <property type="entry name" value="Zn(2)-C6 fungal-type DNA-binding domain"/>
    <property type="match status" value="1"/>
</dbReference>
<dbReference type="SUPFAM" id="SSF57701">
    <property type="entry name" value="Zn2/Cys6 DNA-binding domain"/>
    <property type="match status" value="1"/>
</dbReference>
<accession>A0A5N7ATA9</accession>
<evidence type="ECO:0000256" key="3">
    <source>
        <dbReference type="ARBA" id="ARBA00023163"/>
    </source>
</evidence>
<dbReference type="PANTHER" id="PTHR47784:SF5">
    <property type="entry name" value="STEROL UPTAKE CONTROL PROTEIN 2"/>
    <property type="match status" value="1"/>
</dbReference>
<dbReference type="GO" id="GO:0003677">
    <property type="term" value="F:DNA binding"/>
    <property type="evidence" value="ECO:0007669"/>
    <property type="project" value="UniProtKB-KW"/>
</dbReference>
<keyword evidence="4" id="KW-0539">Nucleus</keyword>
<dbReference type="InterPro" id="IPR021858">
    <property type="entry name" value="Fun_TF"/>
</dbReference>
<protein>
    <submittedName>
        <fullName evidence="6">C6 zinc finger domain protein</fullName>
    </submittedName>
</protein>
<evidence type="ECO:0000256" key="4">
    <source>
        <dbReference type="ARBA" id="ARBA00023242"/>
    </source>
</evidence>
<dbReference type="AlphaFoldDB" id="A0A5N7ATA9"/>
<keyword evidence="1" id="KW-0805">Transcription regulation</keyword>
<gene>
    <name evidence="6" type="ORF">BDV26DRAFT_302324</name>
</gene>
<organism evidence="6 7">
    <name type="scientific">Aspergillus bertholletiae</name>
    <dbReference type="NCBI Taxonomy" id="1226010"/>
    <lineage>
        <taxon>Eukaryota</taxon>
        <taxon>Fungi</taxon>
        <taxon>Dikarya</taxon>
        <taxon>Ascomycota</taxon>
        <taxon>Pezizomycotina</taxon>
        <taxon>Eurotiomycetes</taxon>
        <taxon>Eurotiomycetidae</taxon>
        <taxon>Eurotiales</taxon>
        <taxon>Aspergillaceae</taxon>
        <taxon>Aspergillus</taxon>
        <taxon>Aspergillus subgen. Circumdati</taxon>
    </lineage>
</organism>
<dbReference type="PANTHER" id="PTHR47784">
    <property type="entry name" value="STEROL UPTAKE CONTROL PROTEIN 2"/>
    <property type="match status" value="1"/>
</dbReference>
<dbReference type="PROSITE" id="PS50048">
    <property type="entry name" value="ZN2_CY6_FUNGAL_2"/>
    <property type="match status" value="1"/>
</dbReference>
<keyword evidence="2" id="KW-0238">DNA-binding</keyword>
<evidence type="ECO:0000256" key="1">
    <source>
        <dbReference type="ARBA" id="ARBA00023015"/>
    </source>
</evidence>
<dbReference type="InterPro" id="IPR053157">
    <property type="entry name" value="Sterol_Uptake_Regulator"/>
</dbReference>
<feature type="domain" description="Zn(2)-C6 fungal-type" evidence="5">
    <location>
        <begin position="13"/>
        <end position="43"/>
    </location>
</feature>
<dbReference type="InterPro" id="IPR001138">
    <property type="entry name" value="Zn2Cys6_DnaBD"/>
</dbReference>
<dbReference type="PROSITE" id="PS00463">
    <property type="entry name" value="ZN2_CY6_FUNGAL_1"/>
    <property type="match status" value="1"/>
</dbReference>
<evidence type="ECO:0000313" key="6">
    <source>
        <dbReference type="EMBL" id="KAE8372000.1"/>
    </source>
</evidence>
<name>A0A5N7ATA9_9EURO</name>
<dbReference type="SMART" id="SM00066">
    <property type="entry name" value="GAL4"/>
    <property type="match status" value="1"/>
</dbReference>